<dbReference type="Pfam" id="PF03816">
    <property type="entry name" value="LytR_cpsA_psr"/>
    <property type="match status" value="1"/>
</dbReference>
<organism evidence="5 6">
    <name type="scientific">Cellulomonas fimi</name>
    <dbReference type="NCBI Taxonomy" id="1708"/>
    <lineage>
        <taxon>Bacteria</taxon>
        <taxon>Bacillati</taxon>
        <taxon>Actinomycetota</taxon>
        <taxon>Actinomycetes</taxon>
        <taxon>Micrococcales</taxon>
        <taxon>Cellulomonadaceae</taxon>
        <taxon>Cellulomonas</taxon>
    </lineage>
</organism>
<keyword evidence="3" id="KW-1133">Transmembrane helix</keyword>
<proteinExistence type="inferred from homology"/>
<keyword evidence="3" id="KW-0472">Membrane</keyword>
<feature type="domain" description="Cell envelope-related transcriptional attenuator" evidence="4">
    <location>
        <begin position="180"/>
        <end position="328"/>
    </location>
</feature>
<dbReference type="Gene3D" id="3.40.630.190">
    <property type="entry name" value="LCP protein"/>
    <property type="match status" value="1"/>
</dbReference>
<evidence type="ECO:0000256" key="1">
    <source>
        <dbReference type="ARBA" id="ARBA00006068"/>
    </source>
</evidence>
<dbReference type="PANTHER" id="PTHR33392:SF6">
    <property type="entry name" value="POLYISOPRENYL-TEICHOIC ACID--PEPTIDOGLYCAN TEICHOIC ACID TRANSFERASE TAGU"/>
    <property type="match status" value="1"/>
</dbReference>
<name>A0A7Y0QI59_CELFI</name>
<protein>
    <submittedName>
        <fullName evidence="5">LytR family transcriptional regulator</fullName>
    </submittedName>
</protein>
<reference evidence="5 6" key="1">
    <citation type="submission" date="2020-04" db="EMBL/GenBank/DDBJ databases">
        <title>Sequencing and Assembly of C. fimi.</title>
        <authorList>
            <person name="Ramsey A.R."/>
        </authorList>
    </citation>
    <scope>NUCLEOTIDE SEQUENCE [LARGE SCALE GENOMIC DNA]</scope>
    <source>
        <strain evidence="5 6">SB</strain>
    </source>
</reference>
<sequence length="428" mass="43922">MTPETPPRRPSGASRARPGGSARPADDARAPRRAPASERTVPPTRPPSFSPGGGARRPAAAEDAITVGRPQHPAGPVAPVRSSAQPRVSRPPEHVPAPAPRPETAGRPRRRGRRAAGVLAFVLVLLLAWPIGLLIWASGKIQHVEALTTAPGTAGTTYLLAGSDSRADGVIEDAETLGARTDTIMLLQVPSRGPAALISLPRDTFVDIPGQGPGKLNASFSLGGAPLLVQTVEQLTGLRVDHYVEIGFGGVQHVVDAVGGVELCLEDPNIAYPVDDQDSGLVWPAPGCQVVDGFTALAFARMRQSDPTGDIGRGLRQQQLIGAVTSAVSTPSLALQPTKQVALVDTGLGALAVSEGSGILDLGRLALGFRAATGPEGIRGTPPILDTNYRPGGVGSTVRLDPDATPAFFADLAEGALPPGTVGGMPGS</sequence>
<dbReference type="InterPro" id="IPR050922">
    <property type="entry name" value="LytR/CpsA/Psr_CW_biosynth"/>
</dbReference>
<dbReference type="AlphaFoldDB" id="A0A7Y0QI59"/>
<evidence type="ECO:0000256" key="3">
    <source>
        <dbReference type="SAM" id="Phobius"/>
    </source>
</evidence>
<dbReference type="EMBL" id="JABCJJ010000018">
    <property type="protein sequence ID" value="NMR20853.1"/>
    <property type="molecule type" value="Genomic_DNA"/>
</dbReference>
<evidence type="ECO:0000256" key="2">
    <source>
        <dbReference type="SAM" id="MobiDB-lite"/>
    </source>
</evidence>
<dbReference type="NCBIfam" id="TIGR00350">
    <property type="entry name" value="lytR_cpsA_psr"/>
    <property type="match status" value="1"/>
</dbReference>
<feature type="transmembrane region" description="Helical" evidence="3">
    <location>
        <begin position="116"/>
        <end position="137"/>
    </location>
</feature>
<keyword evidence="3" id="KW-0812">Transmembrane</keyword>
<comment type="similarity">
    <text evidence="1">Belongs to the LytR/CpsA/Psr (LCP) family.</text>
</comment>
<dbReference type="Proteomes" id="UP000562124">
    <property type="component" value="Unassembled WGS sequence"/>
</dbReference>
<dbReference type="InterPro" id="IPR004474">
    <property type="entry name" value="LytR_CpsA_psr"/>
</dbReference>
<evidence type="ECO:0000313" key="5">
    <source>
        <dbReference type="EMBL" id="NMR20853.1"/>
    </source>
</evidence>
<keyword evidence="6" id="KW-1185">Reference proteome</keyword>
<comment type="caution">
    <text evidence="5">The sequence shown here is derived from an EMBL/GenBank/DDBJ whole genome shotgun (WGS) entry which is preliminary data.</text>
</comment>
<evidence type="ECO:0000259" key="4">
    <source>
        <dbReference type="Pfam" id="PF03816"/>
    </source>
</evidence>
<feature type="compositionally biased region" description="Low complexity" evidence="2">
    <location>
        <begin position="10"/>
        <end position="23"/>
    </location>
</feature>
<evidence type="ECO:0000313" key="6">
    <source>
        <dbReference type="Proteomes" id="UP000562124"/>
    </source>
</evidence>
<gene>
    <name evidence="5" type="ORF">HIR71_11595</name>
</gene>
<accession>A0A7Y0QI59</accession>
<dbReference type="PANTHER" id="PTHR33392">
    <property type="entry name" value="POLYISOPRENYL-TEICHOIC ACID--PEPTIDOGLYCAN TEICHOIC ACID TRANSFERASE TAGU"/>
    <property type="match status" value="1"/>
</dbReference>
<feature type="region of interest" description="Disordered" evidence="2">
    <location>
        <begin position="1"/>
        <end position="112"/>
    </location>
</feature>